<protein>
    <submittedName>
        <fullName evidence="2">Uncharacterized protein</fullName>
    </submittedName>
</protein>
<proteinExistence type="predicted"/>
<feature type="compositionally biased region" description="Polar residues" evidence="1">
    <location>
        <begin position="56"/>
        <end position="72"/>
    </location>
</feature>
<dbReference type="EMBL" id="CAKOGL010000013">
    <property type="protein sequence ID" value="CAH2093977.1"/>
    <property type="molecule type" value="Genomic_DNA"/>
</dbReference>
<gene>
    <name evidence="2" type="ORF">EEDITHA_LOCUS9584</name>
</gene>
<organism evidence="2 3">
    <name type="scientific">Euphydryas editha</name>
    <name type="common">Edith's checkerspot</name>
    <dbReference type="NCBI Taxonomy" id="104508"/>
    <lineage>
        <taxon>Eukaryota</taxon>
        <taxon>Metazoa</taxon>
        <taxon>Ecdysozoa</taxon>
        <taxon>Arthropoda</taxon>
        <taxon>Hexapoda</taxon>
        <taxon>Insecta</taxon>
        <taxon>Pterygota</taxon>
        <taxon>Neoptera</taxon>
        <taxon>Endopterygota</taxon>
        <taxon>Lepidoptera</taxon>
        <taxon>Glossata</taxon>
        <taxon>Ditrysia</taxon>
        <taxon>Papilionoidea</taxon>
        <taxon>Nymphalidae</taxon>
        <taxon>Nymphalinae</taxon>
        <taxon>Euphydryas</taxon>
    </lineage>
</organism>
<accession>A0AAU9U789</accession>
<evidence type="ECO:0000313" key="2">
    <source>
        <dbReference type="EMBL" id="CAH2093977.1"/>
    </source>
</evidence>
<evidence type="ECO:0000313" key="3">
    <source>
        <dbReference type="Proteomes" id="UP001153954"/>
    </source>
</evidence>
<dbReference type="Proteomes" id="UP001153954">
    <property type="component" value="Unassembled WGS sequence"/>
</dbReference>
<feature type="compositionally biased region" description="Polar residues" evidence="1">
    <location>
        <begin position="92"/>
        <end position="101"/>
    </location>
</feature>
<dbReference type="AlphaFoldDB" id="A0AAU9U789"/>
<feature type="region of interest" description="Disordered" evidence="1">
    <location>
        <begin position="51"/>
        <end position="105"/>
    </location>
</feature>
<sequence>MPTEYNKKTDREKKELISVIPRNIYSGFSTTGIWLINTEIFQDADNFPSQMLDRPSMSSAAENSGPSNSNLVLNLPATPPRVSEVSFETEDVSNSAENPDNNAPDLAISEQNQLFCAHILHLIHNWSIYIT</sequence>
<reference evidence="2" key="1">
    <citation type="submission" date="2022-03" db="EMBL/GenBank/DDBJ databases">
        <authorList>
            <person name="Tunstrom K."/>
        </authorList>
    </citation>
    <scope>NUCLEOTIDE SEQUENCE</scope>
</reference>
<name>A0AAU9U789_EUPED</name>
<keyword evidence="3" id="KW-1185">Reference proteome</keyword>
<evidence type="ECO:0000256" key="1">
    <source>
        <dbReference type="SAM" id="MobiDB-lite"/>
    </source>
</evidence>
<comment type="caution">
    <text evidence="2">The sequence shown here is derived from an EMBL/GenBank/DDBJ whole genome shotgun (WGS) entry which is preliminary data.</text>
</comment>